<dbReference type="AlphaFoldDB" id="A0A0R2NTI0"/>
<keyword evidence="4" id="KW-1185">Reference proteome</keyword>
<feature type="transmembrane region" description="Helical" evidence="1">
    <location>
        <begin position="54"/>
        <end position="71"/>
    </location>
</feature>
<keyword evidence="1" id="KW-1133">Transmembrane helix</keyword>
<evidence type="ECO:0000313" key="4">
    <source>
        <dbReference type="Proteomes" id="UP000050920"/>
    </source>
</evidence>
<feature type="transmembrane region" description="Helical" evidence="1">
    <location>
        <begin position="30"/>
        <end position="47"/>
    </location>
</feature>
<keyword evidence="1" id="KW-0812">Transmembrane</keyword>
<name>A0A0R2NTI0_9LACO</name>
<dbReference type="RefSeq" id="WP_024625550.1">
    <property type="nucleotide sequence ID" value="NZ_AYGX02000070.1"/>
</dbReference>
<accession>A0A0R2NTI0</accession>
<protein>
    <submittedName>
        <fullName evidence="3">Integral membrane protein</fullName>
    </submittedName>
</protein>
<sequence length="240" mass="26866">MKTRWFWGGFFILSAVILVTNALGIFEYRIGFFTLIMTIALVAALLGSLRELNMPGVVFSVAFMAIIYARPLHITALVPWTILGAAVLLSMGLGLLIHPRHRNWERRYRHHHFHEHWRGDGFEETNTATVDDANVNLDLSMANSIRYIHSNDLQTANIHVNMAGAKLYFDDVQLHNQQATFNIDVSLSGVELYVPKTWQLDCQLNNNLGHITETGHAESAGPAVTLIGSVSLGELTIIYI</sequence>
<feature type="transmembrane region" description="Helical" evidence="1">
    <location>
        <begin position="77"/>
        <end position="97"/>
    </location>
</feature>
<organism evidence="3 4">
    <name type="scientific">Lactiplantibacillus fabifermentans DSM 21115</name>
    <dbReference type="NCBI Taxonomy" id="1413187"/>
    <lineage>
        <taxon>Bacteria</taxon>
        <taxon>Bacillati</taxon>
        <taxon>Bacillota</taxon>
        <taxon>Bacilli</taxon>
        <taxon>Lactobacillales</taxon>
        <taxon>Lactobacillaceae</taxon>
        <taxon>Lactiplantibacillus</taxon>
    </lineage>
</organism>
<feature type="transmembrane region" description="Helical" evidence="1">
    <location>
        <begin position="5"/>
        <end position="24"/>
    </location>
</feature>
<comment type="caution">
    <text evidence="3">The sequence shown here is derived from an EMBL/GenBank/DDBJ whole genome shotgun (WGS) entry which is preliminary data.</text>
</comment>
<evidence type="ECO:0000313" key="3">
    <source>
        <dbReference type="EMBL" id="KRO27760.1"/>
    </source>
</evidence>
<feature type="domain" description="LiaF transmembrane" evidence="2">
    <location>
        <begin position="6"/>
        <end position="102"/>
    </location>
</feature>
<keyword evidence="1" id="KW-0472">Membrane</keyword>
<dbReference type="Proteomes" id="UP000050920">
    <property type="component" value="Unassembled WGS sequence"/>
</dbReference>
<gene>
    <name evidence="3" type="ORF">DY78_GL003010</name>
</gene>
<reference evidence="3 4" key="1">
    <citation type="journal article" date="2015" name="Genome Announc.">
        <title>Expanding the biotechnology potential of lactobacilli through comparative genomics of 213 strains and associated genera.</title>
        <authorList>
            <person name="Sun Z."/>
            <person name="Harris H.M."/>
            <person name="McCann A."/>
            <person name="Guo C."/>
            <person name="Argimon S."/>
            <person name="Zhang W."/>
            <person name="Yang X."/>
            <person name="Jeffery I.B."/>
            <person name="Cooney J.C."/>
            <person name="Kagawa T.F."/>
            <person name="Liu W."/>
            <person name="Song Y."/>
            <person name="Salvetti E."/>
            <person name="Wrobel A."/>
            <person name="Rasinkangas P."/>
            <person name="Parkhill J."/>
            <person name="Rea M.C."/>
            <person name="O'Sullivan O."/>
            <person name="Ritari J."/>
            <person name="Douillard F.P."/>
            <person name="Paul Ross R."/>
            <person name="Yang R."/>
            <person name="Briner A.E."/>
            <person name="Felis G.E."/>
            <person name="de Vos W.M."/>
            <person name="Barrangou R."/>
            <person name="Klaenhammer T.R."/>
            <person name="Caufield P.W."/>
            <person name="Cui Y."/>
            <person name="Zhang H."/>
            <person name="O'Toole P.W."/>
        </authorList>
    </citation>
    <scope>NUCLEOTIDE SEQUENCE [LARGE SCALE GENOMIC DNA]</scope>
    <source>
        <strain evidence="3 4">DSM 21115</strain>
    </source>
</reference>
<proteinExistence type="predicted"/>
<dbReference type="Pfam" id="PF22570">
    <property type="entry name" value="LiaF-TM"/>
    <property type="match status" value="1"/>
</dbReference>
<evidence type="ECO:0000259" key="2">
    <source>
        <dbReference type="Pfam" id="PF22570"/>
    </source>
</evidence>
<evidence type="ECO:0000256" key="1">
    <source>
        <dbReference type="SAM" id="Phobius"/>
    </source>
</evidence>
<dbReference type="InterPro" id="IPR054331">
    <property type="entry name" value="LiaF_TM"/>
</dbReference>
<dbReference type="EMBL" id="AYGX02000070">
    <property type="protein sequence ID" value="KRO27760.1"/>
    <property type="molecule type" value="Genomic_DNA"/>
</dbReference>